<feature type="transmembrane region" description="Helical" evidence="6">
    <location>
        <begin position="202"/>
        <end position="220"/>
    </location>
</feature>
<feature type="transmembrane region" description="Helical" evidence="6">
    <location>
        <begin position="300"/>
        <end position="320"/>
    </location>
</feature>
<feature type="transmembrane region" description="Helical" evidence="6">
    <location>
        <begin position="361"/>
        <end position="379"/>
    </location>
</feature>
<feature type="transmembrane region" description="Helical" evidence="6">
    <location>
        <begin position="274"/>
        <end position="293"/>
    </location>
</feature>
<keyword evidence="8" id="KW-1185">Reference proteome</keyword>
<dbReference type="Pfam" id="PF07947">
    <property type="entry name" value="YhhN"/>
    <property type="match status" value="1"/>
</dbReference>
<dbReference type="GO" id="GO:0016787">
    <property type="term" value="F:hydrolase activity"/>
    <property type="evidence" value="ECO:0007669"/>
    <property type="project" value="TreeGrafter"/>
</dbReference>
<dbReference type="PANTHER" id="PTHR31885:SF6">
    <property type="entry name" value="GH04784P"/>
    <property type="match status" value="1"/>
</dbReference>
<evidence type="ECO:0000313" key="8">
    <source>
        <dbReference type="Proteomes" id="UP000002016"/>
    </source>
</evidence>
<dbReference type="PANTHER" id="PTHR31885">
    <property type="entry name" value="GH04784P"/>
    <property type="match status" value="1"/>
</dbReference>
<keyword evidence="5 6" id="KW-0472">Membrane</keyword>
<dbReference type="STRING" id="416591.Tlet_0949"/>
<evidence type="ECO:0000256" key="4">
    <source>
        <dbReference type="ARBA" id="ARBA00022989"/>
    </source>
</evidence>
<dbReference type="HOGENOM" id="CLU_745833_0_0_0"/>
<evidence type="ECO:0000256" key="3">
    <source>
        <dbReference type="ARBA" id="ARBA00022692"/>
    </source>
</evidence>
<gene>
    <name evidence="7" type="ordered locus">Tlet_0949</name>
</gene>
<dbReference type="InterPro" id="IPR012506">
    <property type="entry name" value="TMEM86B-like"/>
</dbReference>
<feature type="transmembrane region" description="Helical" evidence="6">
    <location>
        <begin position="326"/>
        <end position="349"/>
    </location>
</feature>
<keyword evidence="4 6" id="KW-1133">Transmembrane helix</keyword>
<dbReference type="GO" id="GO:0016020">
    <property type="term" value="C:membrane"/>
    <property type="evidence" value="ECO:0007669"/>
    <property type="project" value="UniProtKB-SubCell"/>
</dbReference>
<evidence type="ECO:0000256" key="5">
    <source>
        <dbReference type="ARBA" id="ARBA00023136"/>
    </source>
</evidence>
<comment type="subcellular location">
    <subcellularLocation>
        <location evidence="1">Membrane</location>
        <topology evidence="1">Multi-pass membrane protein</topology>
    </subcellularLocation>
</comment>
<name>A8F5T1_PSELT</name>
<keyword evidence="3 6" id="KW-0812">Transmembrane</keyword>
<evidence type="ECO:0000256" key="6">
    <source>
        <dbReference type="SAM" id="Phobius"/>
    </source>
</evidence>
<sequence precursor="true">MKKLVFLFFLVISITVLSASVEIKMPSFDKKNGIHRIYFYSHDDKTEVTVVFWDEDYPNFLLDLVYDVYRFFKWGRFYDIETFFVERDKIVFPDDFCPSVDYFQIDNLHNYAGVPIEKVQKNGEKIVVYVSTWNHMFSTQPLSSVEYQNYSVKEEIEARRIDVERIFSFKHSSRLLLAVVLSLTMFVLSVLTILLKSKSKNAIFFKASTTLCALLIAVMNSSHFEWFISAGLFFGLLGDIFLENPEKFKDGMIMFLIGHILYSLGFGLKFTVPPVLIFGTIYFTLMAIYFLVLHRHLGEYKLAIFIYVLAIATMMVFSFGPLYLGVYYIGFLLPLSAGLFVFSDLCIAYDRFVRKLPARNLIILSTYFFAQWVISLSNLF</sequence>
<feature type="transmembrane region" description="Helical" evidence="6">
    <location>
        <begin position="175"/>
        <end position="195"/>
    </location>
</feature>
<reference evidence="7 8" key="1">
    <citation type="submission" date="2007-08" db="EMBL/GenBank/DDBJ databases">
        <title>Complete sequence of Thermotoga lettingae TMO.</title>
        <authorList>
            <consortium name="US DOE Joint Genome Institute"/>
            <person name="Copeland A."/>
            <person name="Lucas S."/>
            <person name="Lapidus A."/>
            <person name="Barry K."/>
            <person name="Glavina del Rio T."/>
            <person name="Dalin E."/>
            <person name="Tice H."/>
            <person name="Pitluck S."/>
            <person name="Foster B."/>
            <person name="Bruce D."/>
            <person name="Schmutz J."/>
            <person name="Larimer F."/>
            <person name="Land M."/>
            <person name="Hauser L."/>
            <person name="Kyrpides N."/>
            <person name="Mikhailova N."/>
            <person name="Nelson K."/>
            <person name="Gogarten J.P."/>
            <person name="Noll K."/>
            <person name="Richardson P."/>
        </authorList>
    </citation>
    <scope>NUCLEOTIDE SEQUENCE [LARGE SCALE GENOMIC DNA]</scope>
    <source>
        <strain evidence="8">ATCC BAA-301 / DSM 14385 / NBRC 107922 / TMO</strain>
    </source>
</reference>
<proteinExistence type="inferred from homology"/>
<dbReference type="OrthoDB" id="45136at2"/>
<organism evidence="7 8">
    <name type="scientific">Pseudothermotoga lettingae (strain ATCC BAA-301 / DSM 14385 / NBRC 107922 / TMO)</name>
    <name type="common">Thermotoga lettingae</name>
    <dbReference type="NCBI Taxonomy" id="416591"/>
    <lineage>
        <taxon>Bacteria</taxon>
        <taxon>Thermotogati</taxon>
        <taxon>Thermotogota</taxon>
        <taxon>Thermotogae</taxon>
        <taxon>Thermotogales</taxon>
        <taxon>Thermotogaceae</taxon>
        <taxon>Pseudothermotoga</taxon>
    </lineage>
</organism>
<evidence type="ECO:0000256" key="1">
    <source>
        <dbReference type="ARBA" id="ARBA00004141"/>
    </source>
</evidence>
<dbReference type="eggNOG" id="COG3714">
    <property type="taxonomic scope" value="Bacteria"/>
</dbReference>
<dbReference type="EMBL" id="CP000812">
    <property type="protein sequence ID" value="ABV33515.1"/>
    <property type="molecule type" value="Genomic_DNA"/>
</dbReference>
<reference evidence="7 8" key="2">
    <citation type="journal article" date="2009" name="Proc. Natl. Acad. Sci. U.S.A.">
        <title>On the chimeric nature, thermophilic origin, and phylogenetic placement of the Thermotogales.</title>
        <authorList>
            <person name="Zhaxybayeva O."/>
            <person name="Swithers K.S."/>
            <person name="Lapierre P."/>
            <person name="Fournier G.P."/>
            <person name="Bickhart D.M."/>
            <person name="DeBoy R.T."/>
            <person name="Nelson K.E."/>
            <person name="Nesbo C.L."/>
            <person name="Doolittle W.F."/>
            <person name="Gogarten J.P."/>
            <person name="Noll K.M."/>
        </authorList>
    </citation>
    <scope>NUCLEOTIDE SEQUENCE [LARGE SCALE GENOMIC DNA]</scope>
    <source>
        <strain evidence="8">ATCC BAA-301 / DSM 14385 / NBRC 107922 / TMO</strain>
    </source>
</reference>
<protein>
    <submittedName>
        <fullName evidence="7">YhhN family protein</fullName>
    </submittedName>
</protein>
<dbReference type="Proteomes" id="UP000002016">
    <property type="component" value="Chromosome"/>
</dbReference>
<accession>A8F5T1</accession>
<dbReference type="RefSeq" id="WP_012002996.1">
    <property type="nucleotide sequence ID" value="NC_009828.1"/>
</dbReference>
<evidence type="ECO:0000313" key="7">
    <source>
        <dbReference type="EMBL" id="ABV33515.1"/>
    </source>
</evidence>
<dbReference type="KEGG" id="tle:Tlet_0949"/>
<comment type="similarity">
    <text evidence="2">Belongs to the TMEM86 family.</text>
</comment>
<evidence type="ECO:0000256" key="2">
    <source>
        <dbReference type="ARBA" id="ARBA00007375"/>
    </source>
</evidence>
<dbReference type="AlphaFoldDB" id="A8F5T1"/>